<evidence type="ECO:0000313" key="1">
    <source>
        <dbReference type="EMBL" id="TFH83149.1"/>
    </source>
</evidence>
<accession>A0A4Y8VRD5</accession>
<proteinExistence type="predicted"/>
<evidence type="ECO:0008006" key="3">
    <source>
        <dbReference type="Google" id="ProtNLM"/>
    </source>
</evidence>
<dbReference type="EMBL" id="SPDQ01000003">
    <property type="protein sequence ID" value="TFH83149.1"/>
    <property type="molecule type" value="Genomic_DNA"/>
</dbReference>
<evidence type="ECO:0000313" key="2">
    <source>
        <dbReference type="Proteomes" id="UP000297555"/>
    </source>
</evidence>
<gene>
    <name evidence="1" type="ORF">E4J90_03200</name>
</gene>
<comment type="caution">
    <text evidence="1">The sequence shown here is derived from an EMBL/GenBank/DDBJ whole genome shotgun (WGS) entry which is preliminary data.</text>
</comment>
<organism evidence="1 2">
    <name type="scientific">Pseudomonas kribbensis</name>
    <dbReference type="NCBI Taxonomy" id="1628086"/>
    <lineage>
        <taxon>Bacteria</taxon>
        <taxon>Pseudomonadati</taxon>
        <taxon>Pseudomonadota</taxon>
        <taxon>Gammaproteobacteria</taxon>
        <taxon>Pseudomonadales</taxon>
        <taxon>Pseudomonadaceae</taxon>
        <taxon>Pseudomonas</taxon>
    </lineage>
</organism>
<dbReference type="InterPro" id="IPR047729">
    <property type="entry name" value="Sce7726-like"/>
</dbReference>
<dbReference type="NCBIfam" id="NF033832">
    <property type="entry name" value="sce7726_fam"/>
    <property type="match status" value="1"/>
</dbReference>
<dbReference type="RefSeq" id="WP_134825448.1">
    <property type="nucleotide sequence ID" value="NZ_SPDQ01000003.1"/>
</dbReference>
<reference evidence="1 2" key="1">
    <citation type="submission" date="2019-03" db="EMBL/GenBank/DDBJ databases">
        <title>Draft genome sequence of humic substances-degrading Pseudomonas kribbensis CHA-19 from forest soil.</title>
        <authorList>
            <person name="Kim D."/>
        </authorList>
    </citation>
    <scope>NUCLEOTIDE SEQUENCE [LARGE SCALE GENOMIC DNA]</scope>
    <source>
        <strain evidence="1 2">CHA-19</strain>
    </source>
</reference>
<dbReference type="Proteomes" id="UP000297555">
    <property type="component" value="Unassembled WGS sequence"/>
</dbReference>
<dbReference type="AlphaFoldDB" id="A0A4Y8VRD5"/>
<protein>
    <recommendedName>
        <fullName evidence="3">Sce7726 family protein</fullName>
    </recommendedName>
</protein>
<dbReference type="OrthoDB" id="5020258at2"/>
<name>A0A4Y8VRD5_9PSED</name>
<sequence length="202" mass="23660">MKELDIKRMFAYQALKKDKTEVIFFEYPFHFGRRRADIICVENGMIVGYEIKSAFDRIDRLEEQLESYTKLFDFVYVICDSKHINAIRKTTPTRIGIYECGAHGVKRLRKAGQIKNFDTITTLDAIPIDALRKKFKILGKSKLEICDNISKIEKRIDIKKYFREYIIQKYSHQTSHFKNETTDIITLDDIYALSLSPNKLGA</sequence>